<dbReference type="Gene3D" id="3.60.160.10">
    <property type="entry name" value="Mitochondrial biogenesis AIM24"/>
    <property type="match status" value="1"/>
</dbReference>
<comment type="caution">
    <text evidence="2">The sequence shown here is derived from an EMBL/GenBank/DDBJ whole genome shotgun (WGS) entry which is preliminary data.</text>
</comment>
<dbReference type="InParanoid" id="M0MCX4"/>
<dbReference type="InterPro" id="IPR016031">
    <property type="entry name" value="Trp_RNA-bd_attenuator-like_dom"/>
</dbReference>
<dbReference type="PANTHER" id="PTHR38074">
    <property type="entry name" value="ALTERED INHERITANCE OF MITOCHONDRIA PROTEIN 24, MITOCHONDRIAL"/>
    <property type="match status" value="1"/>
</dbReference>
<accession>M0MCX4</accession>
<feature type="compositionally biased region" description="Low complexity" evidence="1">
    <location>
        <begin position="227"/>
        <end position="241"/>
    </location>
</feature>
<dbReference type="PANTHER" id="PTHR38074:SF1">
    <property type="entry name" value="ALTERED INHERITANCE OF MITOCHONDRIA PROTEIN 24, MITOCHONDRIAL"/>
    <property type="match status" value="1"/>
</dbReference>
<gene>
    <name evidence="2" type="ORF">C449_13697</name>
</gene>
<dbReference type="InterPro" id="IPR036983">
    <property type="entry name" value="AIM24_sf"/>
</dbReference>
<dbReference type="EMBL" id="AOMD01000029">
    <property type="protein sequence ID" value="EMA43617.1"/>
    <property type="molecule type" value="Genomic_DNA"/>
</dbReference>
<dbReference type="OrthoDB" id="298062at2157"/>
<dbReference type="RefSeq" id="WP_006078598.1">
    <property type="nucleotide sequence ID" value="NZ_AOMD01000029.1"/>
</dbReference>
<dbReference type="SUPFAM" id="SSF51219">
    <property type="entry name" value="TRAP-like"/>
    <property type="match status" value="1"/>
</dbReference>
<feature type="region of interest" description="Disordered" evidence="1">
    <location>
        <begin position="216"/>
        <end position="241"/>
    </location>
</feature>
<evidence type="ECO:0000313" key="2">
    <source>
        <dbReference type="EMBL" id="EMA43617.1"/>
    </source>
</evidence>
<dbReference type="InterPro" id="IPR002838">
    <property type="entry name" value="AIM24"/>
</dbReference>
<dbReference type="AlphaFoldDB" id="M0MCX4"/>
<protein>
    <recommendedName>
        <fullName evidence="4">AIM24 family protein</fullName>
    </recommendedName>
</protein>
<sequence length="241" mass="25334">MNLDEFVESHEPQETGKTFELESSKMLDISLDGHIMSKAGSMIGYTGDIAFERKSAGGGLKGMLKKRVTGEGGVMMRASGTGHLYLADAGKEVQILELDAGDEISVNGNDILAFEDSVGWDIKMMSSIAGTSSGGLFNVFLSGPGHIAITTHGEPLVVPTPVRTDPNATVAWSANVSPNAKHDLNIKSFLGRSSGETFQLEFAGQDGFVIVQPYEEVNPDQSGGSGESASTGEGVSVSDFL</sequence>
<keyword evidence="3" id="KW-1185">Reference proteome</keyword>
<dbReference type="PATRIC" id="fig|1227455.4.peg.2790"/>
<dbReference type="Proteomes" id="UP000011669">
    <property type="component" value="Unassembled WGS sequence"/>
</dbReference>
<reference evidence="2 3" key="1">
    <citation type="journal article" date="2014" name="PLoS Genet.">
        <title>Phylogenetically driven sequencing of extremely halophilic archaea reveals strategies for static and dynamic osmo-response.</title>
        <authorList>
            <person name="Becker E.A."/>
            <person name="Seitzer P.M."/>
            <person name="Tritt A."/>
            <person name="Larsen D."/>
            <person name="Krusor M."/>
            <person name="Yao A.I."/>
            <person name="Wu D."/>
            <person name="Madern D."/>
            <person name="Eisen J.A."/>
            <person name="Darling A.E."/>
            <person name="Facciotti M.T."/>
        </authorList>
    </citation>
    <scope>NUCLEOTIDE SEQUENCE [LARGE SCALE GENOMIC DNA]</scope>
    <source>
        <strain evidence="2 3">DSM 5350</strain>
    </source>
</reference>
<evidence type="ECO:0000256" key="1">
    <source>
        <dbReference type="SAM" id="MobiDB-lite"/>
    </source>
</evidence>
<organism evidence="2 3">
    <name type="scientific">Halococcus saccharolyticus DSM 5350</name>
    <dbReference type="NCBI Taxonomy" id="1227455"/>
    <lineage>
        <taxon>Archaea</taxon>
        <taxon>Methanobacteriati</taxon>
        <taxon>Methanobacteriota</taxon>
        <taxon>Stenosarchaea group</taxon>
        <taxon>Halobacteria</taxon>
        <taxon>Halobacteriales</taxon>
        <taxon>Halococcaceae</taxon>
        <taxon>Halococcus</taxon>
    </lineage>
</organism>
<name>M0MCX4_9EURY</name>
<dbReference type="Pfam" id="PF01987">
    <property type="entry name" value="AIM24"/>
    <property type="match status" value="1"/>
</dbReference>
<evidence type="ECO:0000313" key="3">
    <source>
        <dbReference type="Proteomes" id="UP000011669"/>
    </source>
</evidence>
<evidence type="ECO:0008006" key="4">
    <source>
        <dbReference type="Google" id="ProtNLM"/>
    </source>
</evidence>
<proteinExistence type="predicted"/>